<dbReference type="Gene3D" id="1.10.3210.10">
    <property type="entry name" value="Hypothetical protein af1432"/>
    <property type="match status" value="1"/>
</dbReference>
<organism evidence="2 3">
    <name type="scientific">Methylomusa anaerophila</name>
    <dbReference type="NCBI Taxonomy" id="1930071"/>
    <lineage>
        <taxon>Bacteria</taxon>
        <taxon>Bacillati</taxon>
        <taxon>Bacillota</taxon>
        <taxon>Negativicutes</taxon>
        <taxon>Selenomonadales</taxon>
        <taxon>Sporomusaceae</taxon>
        <taxon>Methylomusa</taxon>
    </lineage>
</organism>
<evidence type="ECO:0000313" key="2">
    <source>
        <dbReference type="EMBL" id="BBB91332.1"/>
    </source>
</evidence>
<dbReference type="AlphaFoldDB" id="A0A348AJT4"/>
<dbReference type="GO" id="GO:0071111">
    <property type="term" value="F:cyclic-guanylate-specific phosphodiesterase activity"/>
    <property type="evidence" value="ECO:0007669"/>
    <property type="project" value="UniProtKB-EC"/>
</dbReference>
<dbReference type="PROSITE" id="PS51832">
    <property type="entry name" value="HD_GYP"/>
    <property type="match status" value="1"/>
</dbReference>
<dbReference type="EMBL" id="AP018449">
    <property type="protein sequence ID" value="BBB91332.1"/>
    <property type="molecule type" value="Genomic_DNA"/>
</dbReference>
<evidence type="ECO:0000259" key="1">
    <source>
        <dbReference type="PROSITE" id="PS51832"/>
    </source>
</evidence>
<dbReference type="InterPro" id="IPR037522">
    <property type="entry name" value="HD_GYP_dom"/>
</dbReference>
<protein>
    <submittedName>
        <fullName evidence="2">Cyclic di-GMP phosphodiesterase response regulator RpfG</fullName>
        <ecNumber evidence="2">3.1.4.52</ecNumber>
    </submittedName>
</protein>
<dbReference type="OrthoDB" id="1677843at2"/>
<dbReference type="EC" id="3.1.4.52" evidence="2"/>
<feature type="domain" description="HD-GYP" evidence="1">
    <location>
        <begin position="101"/>
        <end position="301"/>
    </location>
</feature>
<dbReference type="Proteomes" id="UP000276437">
    <property type="component" value="Chromosome"/>
</dbReference>
<dbReference type="PANTHER" id="PTHR43155:SF2">
    <property type="entry name" value="CYCLIC DI-GMP PHOSPHODIESTERASE PA4108"/>
    <property type="match status" value="1"/>
</dbReference>
<name>A0A348AJT4_9FIRM</name>
<evidence type="ECO:0000313" key="3">
    <source>
        <dbReference type="Proteomes" id="UP000276437"/>
    </source>
</evidence>
<gene>
    <name evidence="2" type="primary">rpfG_9</name>
    <name evidence="2" type="ORF">MAMMFC1_02010</name>
</gene>
<keyword evidence="2" id="KW-0378">Hydrolase</keyword>
<proteinExistence type="predicted"/>
<dbReference type="InterPro" id="IPR003607">
    <property type="entry name" value="HD/PDEase_dom"/>
</dbReference>
<accession>A0A348AJT4</accession>
<dbReference type="RefSeq" id="WP_158618722.1">
    <property type="nucleotide sequence ID" value="NZ_AP018449.1"/>
</dbReference>
<reference evidence="2 3" key="1">
    <citation type="journal article" date="2018" name="Int. J. Syst. Evol. Microbiol.">
        <title>Methylomusa anaerophila gen. nov., sp. nov., an anaerobic methanol-utilizing bacterium isolated from a microbial fuel cell.</title>
        <authorList>
            <person name="Amano N."/>
            <person name="Yamamuro A."/>
            <person name="Miyahara M."/>
            <person name="Kouzuma A."/>
            <person name="Abe T."/>
            <person name="Watanabe K."/>
        </authorList>
    </citation>
    <scope>NUCLEOTIDE SEQUENCE [LARGE SCALE GENOMIC DNA]</scope>
    <source>
        <strain evidence="2 3">MMFC1</strain>
    </source>
</reference>
<dbReference type="KEGG" id="mana:MAMMFC1_02010"/>
<dbReference type="CDD" id="cd00077">
    <property type="entry name" value="HDc"/>
    <property type="match status" value="1"/>
</dbReference>
<dbReference type="Pfam" id="PF13487">
    <property type="entry name" value="HD_5"/>
    <property type="match status" value="1"/>
</dbReference>
<dbReference type="SUPFAM" id="SSF109604">
    <property type="entry name" value="HD-domain/PDEase-like"/>
    <property type="match status" value="1"/>
</dbReference>
<dbReference type="PANTHER" id="PTHR43155">
    <property type="entry name" value="CYCLIC DI-GMP PHOSPHODIESTERASE PA4108-RELATED"/>
    <property type="match status" value="1"/>
</dbReference>
<keyword evidence="3" id="KW-1185">Reference proteome</keyword>
<sequence>MRRILKENVAAGMKLAQAIYGLNGQVVLGSGVELTDSHIARLIDMDITYIYIEPDEQQLIDPNDKEAQAAKAEIINAAYQALDEVEVGKYVDTKATKEKVIELLTECCMHKQIQPLFVEMRKCNDYLFKHAVSGYFFAMMMGMSGELTGTRLKELGLGALLRDVGMVSIPREIINKPGNLTPAEMSEVKRHAEAGFEILRQNPDISLVSANCALQHHERYDSSGYPRGIGQDQIHEFAQITAITDVYSSMTANTPYRKALSVYNTLAIIQKTGSTYFHPDMVNSLVANVAVFPVGATVRLNNRYTGMIKGYADETKTKPIVTVVADDQGHRISEKVIIDVSVNPNRFIIEVS</sequence>